<dbReference type="Pfam" id="PF00356">
    <property type="entry name" value="LacI"/>
    <property type="match status" value="1"/>
</dbReference>
<dbReference type="RefSeq" id="WP_237468600.1">
    <property type="nucleotide sequence ID" value="NZ_CAKLDI010000002.1"/>
</dbReference>
<comment type="caution">
    <text evidence="5">The sequence shown here is derived from an EMBL/GenBank/DDBJ whole genome shotgun (WGS) entry which is preliminary data.</text>
</comment>
<evidence type="ECO:0000256" key="3">
    <source>
        <dbReference type="ARBA" id="ARBA00023163"/>
    </source>
</evidence>
<evidence type="ECO:0000256" key="2">
    <source>
        <dbReference type="ARBA" id="ARBA00023125"/>
    </source>
</evidence>
<gene>
    <name evidence="5" type="primary">gntR_2</name>
    <name evidence="5" type="ORF">VST7929_03217</name>
</gene>
<dbReference type="CDD" id="cd01392">
    <property type="entry name" value="HTH_LacI"/>
    <property type="match status" value="1"/>
</dbReference>
<dbReference type="EMBL" id="CAKLDI010000002">
    <property type="protein sequence ID" value="CAH0535743.1"/>
    <property type="molecule type" value="Genomic_DNA"/>
</dbReference>
<dbReference type="Gene3D" id="1.10.260.40">
    <property type="entry name" value="lambda repressor-like DNA-binding domains"/>
    <property type="match status" value="1"/>
</dbReference>
<dbReference type="SUPFAM" id="SSF53822">
    <property type="entry name" value="Periplasmic binding protein-like I"/>
    <property type="match status" value="1"/>
</dbReference>
<reference evidence="5" key="1">
    <citation type="submission" date="2021-11" db="EMBL/GenBank/DDBJ databases">
        <authorList>
            <person name="Rodrigo-Torres L."/>
            <person name="Arahal R. D."/>
            <person name="Lucena T."/>
        </authorList>
    </citation>
    <scope>NUCLEOTIDE SEQUENCE</scope>
    <source>
        <strain evidence="5">CECT 7929</strain>
    </source>
</reference>
<dbReference type="PROSITE" id="PS50932">
    <property type="entry name" value="HTH_LACI_2"/>
    <property type="match status" value="1"/>
</dbReference>
<keyword evidence="1" id="KW-0805">Transcription regulation</keyword>
<feature type="domain" description="HTH lacI-type" evidence="4">
    <location>
        <begin position="15"/>
        <end position="69"/>
    </location>
</feature>
<protein>
    <submittedName>
        <fullName evidence="5">HTH-type transcriptional regulator GntR</fullName>
    </submittedName>
</protein>
<name>A0ABN8DX74_9VIBR</name>
<dbReference type="SMART" id="SM00354">
    <property type="entry name" value="HTH_LACI"/>
    <property type="match status" value="1"/>
</dbReference>
<dbReference type="PANTHER" id="PTHR30146:SF33">
    <property type="entry name" value="TRANSCRIPTIONAL REGULATOR"/>
    <property type="match status" value="1"/>
</dbReference>
<dbReference type="InterPro" id="IPR028082">
    <property type="entry name" value="Peripla_BP_I"/>
</dbReference>
<dbReference type="InterPro" id="IPR010982">
    <property type="entry name" value="Lambda_DNA-bd_dom_sf"/>
</dbReference>
<organism evidence="5 6">
    <name type="scientific">Vibrio stylophorae</name>
    <dbReference type="NCBI Taxonomy" id="659351"/>
    <lineage>
        <taxon>Bacteria</taxon>
        <taxon>Pseudomonadati</taxon>
        <taxon>Pseudomonadota</taxon>
        <taxon>Gammaproteobacteria</taxon>
        <taxon>Vibrionales</taxon>
        <taxon>Vibrionaceae</taxon>
        <taxon>Vibrio</taxon>
    </lineage>
</organism>
<evidence type="ECO:0000313" key="6">
    <source>
        <dbReference type="Proteomes" id="UP000838672"/>
    </source>
</evidence>
<sequence length="347" mass="37884">MSHEPTRKRKGTGKVTLADVAKYAGVGSMTVSRALRTPDAVSEKLREKIEEAVRTLGYIPNKAAGALASGQSDTVIALLPSGMEFIAAAFLPSFQRYLNKAGYQLILGYFDGEPGQEHTLLSALMAHHPAAVLLYGCQQSMQTHQLLSNAQVPVLKLGEYNVDTRYPTIGVDHFAIGKGATTHLIEHGYDQIGFIGAGSQLSMLQQQLQGWQSALLKHYYTPDHSHTTHERPSAEFGREGLAKLLLRQASLNALVCSHAEIALGVLFECQRRVLKVPEQMAIICLEDAPILAHTYPPIASAIIDYHAMGKSAAKLLCQHLNQQTEAMTSHEIHFSIKGRASSHARVF</sequence>
<dbReference type="PROSITE" id="PS00356">
    <property type="entry name" value="HTH_LACI_1"/>
    <property type="match status" value="1"/>
</dbReference>
<accession>A0ABN8DX74</accession>
<dbReference type="Gene3D" id="3.40.50.2300">
    <property type="match status" value="2"/>
</dbReference>
<dbReference type="InterPro" id="IPR000843">
    <property type="entry name" value="HTH_LacI"/>
</dbReference>
<keyword evidence="2" id="KW-0238">DNA-binding</keyword>
<dbReference type="InterPro" id="IPR046335">
    <property type="entry name" value="LacI/GalR-like_sensor"/>
</dbReference>
<evidence type="ECO:0000313" key="5">
    <source>
        <dbReference type="EMBL" id="CAH0535743.1"/>
    </source>
</evidence>
<dbReference type="SUPFAM" id="SSF47413">
    <property type="entry name" value="lambda repressor-like DNA-binding domains"/>
    <property type="match status" value="1"/>
</dbReference>
<evidence type="ECO:0000259" key="4">
    <source>
        <dbReference type="PROSITE" id="PS50932"/>
    </source>
</evidence>
<dbReference type="PANTHER" id="PTHR30146">
    <property type="entry name" value="LACI-RELATED TRANSCRIPTIONAL REPRESSOR"/>
    <property type="match status" value="1"/>
</dbReference>
<dbReference type="Pfam" id="PF13377">
    <property type="entry name" value="Peripla_BP_3"/>
    <property type="match status" value="1"/>
</dbReference>
<proteinExistence type="predicted"/>
<dbReference type="Proteomes" id="UP000838672">
    <property type="component" value="Unassembled WGS sequence"/>
</dbReference>
<evidence type="ECO:0000256" key="1">
    <source>
        <dbReference type="ARBA" id="ARBA00023015"/>
    </source>
</evidence>
<keyword evidence="6" id="KW-1185">Reference proteome</keyword>
<keyword evidence="3" id="KW-0804">Transcription</keyword>